<keyword evidence="1" id="KW-0732">Signal</keyword>
<sequence length="341" mass="38301">MNTRIIFPLIFAAVLFFAKTGAAAQEANSSGHKENISERIQLTIFQNKTILPNKVARSQMELDRYRNEIDNGTRQGVIGSSIGFVSNLAARSIVSIIEKSRAKRTVEWASPTTRDYFYKDISFLGPLDPSGMQFSGFSMSRTINTDNSENKADSIALYLQCSLPDSLIKSFIANSRFTLQLDTLIIDLSKVQAKYTAKKKISFEISITMTSTWLDENLAIHENQKLGEFRICLPDIKFDKNNPKVTYGKKDSNNLLSGFCFFIPRSYGAYVNGQQYKECWGKGEFDITINVVESTRRSGKRNSTAEFALEYFQSEFPSAIQGLATNDNIMGAKTVKIITSY</sequence>
<feature type="signal peptide" evidence="1">
    <location>
        <begin position="1"/>
        <end position="24"/>
    </location>
</feature>
<name>A0A9D9I803_9BACT</name>
<proteinExistence type="predicted"/>
<protein>
    <submittedName>
        <fullName evidence="2">Uncharacterized protein</fullName>
    </submittedName>
</protein>
<reference evidence="2" key="2">
    <citation type="journal article" date="2021" name="PeerJ">
        <title>Extensive microbial diversity within the chicken gut microbiome revealed by metagenomics and culture.</title>
        <authorList>
            <person name="Gilroy R."/>
            <person name="Ravi A."/>
            <person name="Getino M."/>
            <person name="Pursley I."/>
            <person name="Horton D.L."/>
            <person name="Alikhan N.F."/>
            <person name="Baker D."/>
            <person name="Gharbi K."/>
            <person name="Hall N."/>
            <person name="Watson M."/>
            <person name="Adriaenssens E.M."/>
            <person name="Foster-Nyarko E."/>
            <person name="Jarju S."/>
            <person name="Secka A."/>
            <person name="Antonio M."/>
            <person name="Oren A."/>
            <person name="Chaudhuri R.R."/>
            <person name="La Ragione R."/>
            <person name="Hildebrand F."/>
            <person name="Pallen M.J."/>
        </authorList>
    </citation>
    <scope>NUCLEOTIDE SEQUENCE</scope>
    <source>
        <strain evidence="2">B1-15692</strain>
    </source>
</reference>
<dbReference type="Proteomes" id="UP000823660">
    <property type="component" value="Unassembled WGS sequence"/>
</dbReference>
<organism evidence="2 3">
    <name type="scientific">Candidatus Cryptobacteroides faecipullorum</name>
    <dbReference type="NCBI Taxonomy" id="2840764"/>
    <lineage>
        <taxon>Bacteria</taxon>
        <taxon>Pseudomonadati</taxon>
        <taxon>Bacteroidota</taxon>
        <taxon>Bacteroidia</taxon>
        <taxon>Bacteroidales</taxon>
        <taxon>Candidatus Cryptobacteroides</taxon>
    </lineage>
</organism>
<comment type="caution">
    <text evidence="2">The sequence shown here is derived from an EMBL/GenBank/DDBJ whole genome shotgun (WGS) entry which is preliminary data.</text>
</comment>
<reference evidence="2" key="1">
    <citation type="submission" date="2020-10" db="EMBL/GenBank/DDBJ databases">
        <authorList>
            <person name="Gilroy R."/>
        </authorList>
    </citation>
    <scope>NUCLEOTIDE SEQUENCE</scope>
    <source>
        <strain evidence="2">B1-15692</strain>
    </source>
</reference>
<dbReference type="EMBL" id="JADIMH010000034">
    <property type="protein sequence ID" value="MBO8467335.1"/>
    <property type="molecule type" value="Genomic_DNA"/>
</dbReference>
<gene>
    <name evidence="2" type="ORF">IAB99_06190</name>
</gene>
<accession>A0A9D9I803</accession>
<evidence type="ECO:0000313" key="3">
    <source>
        <dbReference type="Proteomes" id="UP000823660"/>
    </source>
</evidence>
<dbReference type="AlphaFoldDB" id="A0A9D9I803"/>
<evidence type="ECO:0000313" key="2">
    <source>
        <dbReference type="EMBL" id="MBO8467335.1"/>
    </source>
</evidence>
<feature type="chain" id="PRO_5038845906" evidence="1">
    <location>
        <begin position="25"/>
        <end position="341"/>
    </location>
</feature>
<evidence type="ECO:0000256" key="1">
    <source>
        <dbReference type="SAM" id="SignalP"/>
    </source>
</evidence>